<dbReference type="Proteomes" id="UP000717995">
    <property type="component" value="Unassembled WGS sequence"/>
</dbReference>
<sequence length="124" mass="13848">MAHEQGYTTDQLEHSLIDIAVESWRFSRLFSRVVNKLDAGEAGRYVNQLRYFQKKVAESLDASGLKLVNVEGQLFDPGMAASALNIGDFGPDDQLLVDQMVEPIIMGPEGLRKQGTVMLRKVHE</sequence>
<comment type="caution">
    <text evidence="1">The sequence shown here is derived from an EMBL/GenBank/DDBJ whole genome shotgun (WGS) entry which is preliminary data.</text>
</comment>
<gene>
    <name evidence="1" type="ORF">JQX08_19135</name>
</gene>
<accession>A0ABS2IKD8</accession>
<evidence type="ECO:0000313" key="2">
    <source>
        <dbReference type="Proteomes" id="UP000717995"/>
    </source>
</evidence>
<name>A0ABS2IKD8_9GAMM</name>
<reference evidence="1 2" key="1">
    <citation type="submission" date="2021-02" db="EMBL/GenBank/DDBJ databases">
        <authorList>
            <person name="Lee D.-H."/>
        </authorList>
    </citation>
    <scope>NUCLEOTIDE SEQUENCE [LARGE SCALE GENOMIC DNA]</scope>
    <source>
        <strain evidence="1 2">UL073</strain>
    </source>
</reference>
<dbReference type="RefSeq" id="WP_205350013.1">
    <property type="nucleotide sequence ID" value="NZ_JAFEUP010000006.1"/>
</dbReference>
<keyword evidence="2" id="KW-1185">Reference proteome</keyword>
<organism evidence="1 2">
    <name type="scientific">Zestomonas insulae</name>
    <dbReference type="NCBI Taxonomy" id="2809017"/>
    <lineage>
        <taxon>Bacteria</taxon>
        <taxon>Pseudomonadati</taxon>
        <taxon>Pseudomonadota</taxon>
        <taxon>Gammaproteobacteria</taxon>
        <taxon>Pseudomonadales</taxon>
        <taxon>Pseudomonadaceae</taxon>
        <taxon>Zestomonas</taxon>
    </lineage>
</organism>
<dbReference type="EMBL" id="JAFEUP010000006">
    <property type="protein sequence ID" value="MBM7062834.1"/>
    <property type="molecule type" value="Genomic_DNA"/>
</dbReference>
<evidence type="ECO:0000313" key="1">
    <source>
        <dbReference type="EMBL" id="MBM7062834.1"/>
    </source>
</evidence>
<proteinExistence type="predicted"/>
<protein>
    <submittedName>
        <fullName evidence="1">Uncharacterized protein</fullName>
    </submittedName>
</protein>